<gene>
    <name evidence="1" type="ORF">POPTR_018G126900</name>
</gene>
<dbReference type="AlphaFoldDB" id="A0A2K1WZZ7"/>
<name>A0A2K1WZZ7_POPTR</name>
<organism evidence="1 2">
    <name type="scientific">Populus trichocarpa</name>
    <name type="common">Western balsam poplar</name>
    <name type="synonym">Populus balsamifera subsp. trichocarpa</name>
    <dbReference type="NCBI Taxonomy" id="3694"/>
    <lineage>
        <taxon>Eukaryota</taxon>
        <taxon>Viridiplantae</taxon>
        <taxon>Streptophyta</taxon>
        <taxon>Embryophyta</taxon>
        <taxon>Tracheophyta</taxon>
        <taxon>Spermatophyta</taxon>
        <taxon>Magnoliopsida</taxon>
        <taxon>eudicotyledons</taxon>
        <taxon>Gunneridae</taxon>
        <taxon>Pentapetalae</taxon>
        <taxon>rosids</taxon>
        <taxon>fabids</taxon>
        <taxon>Malpighiales</taxon>
        <taxon>Salicaceae</taxon>
        <taxon>Saliceae</taxon>
        <taxon>Populus</taxon>
    </lineage>
</organism>
<sequence>MKNGKNSGVLYLMAKARSLNVIPPKKFGRLSIVGTAFQRFFLVFRNKACFDY</sequence>
<proteinExistence type="predicted"/>
<evidence type="ECO:0000313" key="1">
    <source>
        <dbReference type="EMBL" id="PNS94108.1"/>
    </source>
</evidence>
<accession>A0A2K1WZZ7</accession>
<protein>
    <submittedName>
        <fullName evidence="1">Uncharacterized protein</fullName>
    </submittedName>
</protein>
<dbReference type="InParanoid" id="A0A2K1WZZ7"/>
<keyword evidence="2" id="KW-1185">Reference proteome</keyword>
<evidence type="ECO:0000313" key="2">
    <source>
        <dbReference type="Proteomes" id="UP000006729"/>
    </source>
</evidence>
<dbReference type="EMBL" id="CM009307">
    <property type="protein sequence ID" value="PNS94108.1"/>
    <property type="molecule type" value="Genomic_DNA"/>
</dbReference>
<dbReference type="Proteomes" id="UP000006729">
    <property type="component" value="Chromosome 18"/>
</dbReference>
<reference evidence="1 2" key="1">
    <citation type="journal article" date="2006" name="Science">
        <title>The genome of black cottonwood, Populus trichocarpa (Torr. &amp; Gray).</title>
        <authorList>
            <person name="Tuskan G.A."/>
            <person name="Difazio S."/>
            <person name="Jansson S."/>
            <person name="Bohlmann J."/>
            <person name="Grigoriev I."/>
            <person name="Hellsten U."/>
            <person name="Putnam N."/>
            <person name="Ralph S."/>
            <person name="Rombauts S."/>
            <person name="Salamov A."/>
            <person name="Schein J."/>
            <person name="Sterck L."/>
            <person name="Aerts A."/>
            <person name="Bhalerao R.R."/>
            <person name="Bhalerao R.P."/>
            <person name="Blaudez D."/>
            <person name="Boerjan W."/>
            <person name="Brun A."/>
            <person name="Brunner A."/>
            <person name="Busov V."/>
            <person name="Campbell M."/>
            <person name="Carlson J."/>
            <person name="Chalot M."/>
            <person name="Chapman J."/>
            <person name="Chen G.L."/>
            <person name="Cooper D."/>
            <person name="Coutinho P.M."/>
            <person name="Couturier J."/>
            <person name="Covert S."/>
            <person name="Cronk Q."/>
            <person name="Cunningham R."/>
            <person name="Davis J."/>
            <person name="Degroeve S."/>
            <person name="Dejardin A."/>
            <person name="Depamphilis C."/>
            <person name="Detter J."/>
            <person name="Dirks B."/>
            <person name="Dubchak I."/>
            <person name="Duplessis S."/>
            <person name="Ehlting J."/>
            <person name="Ellis B."/>
            <person name="Gendler K."/>
            <person name="Goodstein D."/>
            <person name="Gribskov M."/>
            <person name="Grimwood J."/>
            <person name="Groover A."/>
            <person name="Gunter L."/>
            <person name="Hamberger B."/>
            <person name="Heinze B."/>
            <person name="Helariutta Y."/>
            <person name="Henrissat B."/>
            <person name="Holligan D."/>
            <person name="Holt R."/>
            <person name="Huang W."/>
            <person name="Islam-Faridi N."/>
            <person name="Jones S."/>
            <person name="Jones-Rhoades M."/>
            <person name="Jorgensen R."/>
            <person name="Joshi C."/>
            <person name="Kangasjarvi J."/>
            <person name="Karlsson J."/>
            <person name="Kelleher C."/>
            <person name="Kirkpatrick R."/>
            <person name="Kirst M."/>
            <person name="Kohler A."/>
            <person name="Kalluri U."/>
            <person name="Larimer F."/>
            <person name="Leebens-Mack J."/>
            <person name="Leple J.C."/>
            <person name="Locascio P."/>
            <person name="Lou Y."/>
            <person name="Lucas S."/>
            <person name="Martin F."/>
            <person name="Montanini B."/>
            <person name="Napoli C."/>
            <person name="Nelson D.R."/>
            <person name="Nelson C."/>
            <person name="Nieminen K."/>
            <person name="Nilsson O."/>
            <person name="Pereda V."/>
            <person name="Peter G."/>
            <person name="Philippe R."/>
            <person name="Pilate G."/>
            <person name="Poliakov A."/>
            <person name="Razumovskaya J."/>
            <person name="Richardson P."/>
            <person name="Rinaldi C."/>
            <person name="Ritland K."/>
            <person name="Rouze P."/>
            <person name="Ryaboy D."/>
            <person name="Schmutz J."/>
            <person name="Schrader J."/>
            <person name="Segerman B."/>
            <person name="Shin H."/>
            <person name="Siddiqui A."/>
            <person name="Sterky F."/>
            <person name="Terry A."/>
            <person name="Tsai C.J."/>
            <person name="Uberbacher E."/>
            <person name="Unneberg P."/>
            <person name="Vahala J."/>
            <person name="Wall K."/>
            <person name="Wessler S."/>
            <person name="Yang G."/>
            <person name="Yin T."/>
            <person name="Douglas C."/>
            <person name="Marra M."/>
            <person name="Sandberg G."/>
            <person name="Van de Peer Y."/>
            <person name="Rokhsar D."/>
        </authorList>
    </citation>
    <scope>NUCLEOTIDE SEQUENCE [LARGE SCALE GENOMIC DNA]</scope>
    <source>
        <strain evidence="2">cv. Nisqually</strain>
    </source>
</reference>